<name>A0A2V4I6U7_9PSED</name>
<proteinExistence type="predicted"/>
<gene>
    <name evidence="2" type="ORF">DMX07_04605</name>
</gene>
<comment type="caution">
    <text evidence="2">The sequence shown here is derived from an EMBL/GenBank/DDBJ whole genome shotgun (WGS) entry which is preliminary data.</text>
</comment>
<evidence type="ECO:0000313" key="3">
    <source>
        <dbReference type="Proteomes" id="UP000247620"/>
    </source>
</evidence>
<dbReference type="EMBL" id="QJRO01000002">
    <property type="protein sequence ID" value="PYB85279.1"/>
    <property type="molecule type" value="Genomic_DNA"/>
</dbReference>
<keyword evidence="1" id="KW-1133">Transmembrane helix</keyword>
<keyword evidence="1" id="KW-0812">Transmembrane</keyword>
<evidence type="ECO:0000256" key="1">
    <source>
        <dbReference type="SAM" id="Phobius"/>
    </source>
</evidence>
<dbReference type="AlphaFoldDB" id="A0A2V4I6U7"/>
<keyword evidence="1" id="KW-0472">Membrane</keyword>
<evidence type="ECO:0000313" key="2">
    <source>
        <dbReference type="EMBL" id="PYB85279.1"/>
    </source>
</evidence>
<dbReference type="Proteomes" id="UP000247620">
    <property type="component" value="Unassembled WGS sequence"/>
</dbReference>
<accession>A0A2V4I6U7</accession>
<feature type="transmembrane region" description="Helical" evidence="1">
    <location>
        <begin position="107"/>
        <end position="131"/>
    </location>
</feature>
<reference evidence="2 3" key="1">
    <citation type="submission" date="2018-06" db="EMBL/GenBank/DDBJ databases">
        <title>Pseudomonas diversity within urban Lake Michigan freshwaters.</title>
        <authorList>
            <person name="Batrich M."/>
            <person name="Hatzopoulos T."/>
            <person name="Putonti C."/>
        </authorList>
    </citation>
    <scope>NUCLEOTIDE SEQUENCE [LARGE SCALE GENOMIC DNA]</scope>
    <source>
        <strain evidence="2 3">LBp-160603</strain>
    </source>
</reference>
<protein>
    <submittedName>
        <fullName evidence="2">Uncharacterized protein</fullName>
    </submittedName>
</protein>
<organism evidence="2 3">
    <name type="scientific">Pseudomonas soli</name>
    <dbReference type="NCBI Taxonomy" id="1306993"/>
    <lineage>
        <taxon>Bacteria</taxon>
        <taxon>Pseudomonadati</taxon>
        <taxon>Pseudomonadota</taxon>
        <taxon>Gammaproteobacteria</taxon>
        <taxon>Pseudomonadales</taxon>
        <taxon>Pseudomonadaceae</taxon>
        <taxon>Pseudomonas</taxon>
    </lineage>
</organism>
<sequence>MSQNDMPDSRLQEPWANCFHRLYAVGMSLGRHDSPSEKIGTVTMNDVPRDELNAKLETIEIKMDARVEAIASKIDGFLVAQSERDKRLDESIAGVRRDIDRLGSLKLNIWGAMLTAVALGVTVAALSVTVYQTGKGDIAILPQPSPAIQTPALEHAAPDA</sequence>